<protein>
    <submittedName>
        <fullName evidence="1">Uncharacterized protein</fullName>
    </submittedName>
</protein>
<gene>
    <name evidence="1" type="ORF">K441DRAFT_682956</name>
</gene>
<sequence>MPKEVKAANSQRPASMTTATAAASTASTRSAAAWSAKDDETLMNARASGLNWQPIASKHFPSKTANACRKRHERLMEKRNAEDWEGVKLETLASEYMNVRREMWSVLASRVGEKWTTVEAKCMEKGFKNLQQAHRSAQRKERGIYEGDSGIGCSDAENELDEGHPDAAQSVEQAQEGYSLQRGGPSIQSMLSLSPAYPQQP</sequence>
<dbReference type="EMBL" id="KV748277">
    <property type="protein sequence ID" value="OCK86950.1"/>
    <property type="molecule type" value="Genomic_DNA"/>
</dbReference>
<name>A0ACC8EL18_9PEZI</name>
<evidence type="ECO:0000313" key="1">
    <source>
        <dbReference type="EMBL" id="OCK86950.1"/>
    </source>
</evidence>
<proteinExistence type="predicted"/>
<keyword evidence="2" id="KW-1185">Reference proteome</keyword>
<accession>A0ACC8EL18</accession>
<reference evidence="1 2" key="1">
    <citation type="journal article" date="2016" name="Nat. Commun.">
        <title>Ectomycorrhizal ecology is imprinted in the genome of the dominant symbiotic fungus Cenococcum geophilum.</title>
        <authorList>
            <consortium name="DOE Joint Genome Institute"/>
            <person name="Peter M."/>
            <person name="Kohler A."/>
            <person name="Ohm R.A."/>
            <person name="Kuo A."/>
            <person name="Krutzmann J."/>
            <person name="Morin E."/>
            <person name="Arend M."/>
            <person name="Barry K.W."/>
            <person name="Binder M."/>
            <person name="Choi C."/>
            <person name="Clum A."/>
            <person name="Copeland A."/>
            <person name="Grisel N."/>
            <person name="Haridas S."/>
            <person name="Kipfer T."/>
            <person name="LaButti K."/>
            <person name="Lindquist E."/>
            <person name="Lipzen A."/>
            <person name="Maire R."/>
            <person name="Meier B."/>
            <person name="Mihaltcheva S."/>
            <person name="Molinier V."/>
            <person name="Murat C."/>
            <person name="Poggeler S."/>
            <person name="Quandt C.A."/>
            <person name="Sperisen C."/>
            <person name="Tritt A."/>
            <person name="Tisserant E."/>
            <person name="Crous P.W."/>
            <person name="Henrissat B."/>
            <person name="Nehls U."/>
            <person name="Egli S."/>
            <person name="Spatafora J.W."/>
            <person name="Grigoriev I.V."/>
            <person name="Martin F.M."/>
        </authorList>
    </citation>
    <scope>NUCLEOTIDE SEQUENCE [LARGE SCALE GENOMIC DNA]</scope>
    <source>
        <strain evidence="1 2">1.58</strain>
    </source>
</reference>
<organism evidence="1 2">
    <name type="scientific">Cenococcum geophilum 1.58</name>
    <dbReference type="NCBI Taxonomy" id="794803"/>
    <lineage>
        <taxon>Eukaryota</taxon>
        <taxon>Fungi</taxon>
        <taxon>Dikarya</taxon>
        <taxon>Ascomycota</taxon>
        <taxon>Pezizomycotina</taxon>
        <taxon>Dothideomycetes</taxon>
        <taxon>Pleosporomycetidae</taxon>
        <taxon>Gloniales</taxon>
        <taxon>Gloniaceae</taxon>
        <taxon>Cenococcum</taxon>
    </lineage>
</organism>
<evidence type="ECO:0000313" key="2">
    <source>
        <dbReference type="Proteomes" id="UP000250078"/>
    </source>
</evidence>
<dbReference type="Proteomes" id="UP000250078">
    <property type="component" value="Unassembled WGS sequence"/>
</dbReference>